<dbReference type="RefSeq" id="WP_244895761.1">
    <property type="nucleotide sequence ID" value="NZ_FQZN01000025.1"/>
</dbReference>
<dbReference type="Gene3D" id="2.60.40.3620">
    <property type="match status" value="3"/>
</dbReference>
<dbReference type="Proteomes" id="UP000184192">
    <property type="component" value="Unassembled WGS sequence"/>
</dbReference>
<dbReference type="EMBL" id="FQZN01000025">
    <property type="protein sequence ID" value="SHJ39146.1"/>
    <property type="molecule type" value="Genomic_DNA"/>
</dbReference>
<evidence type="ECO:0008006" key="3">
    <source>
        <dbReference type="Google" id="ProtNLM"/>
    </source>
</evidence>
<dbReference type="eggNOG" id="ENOG5030YN2">
    <property type="taxonomic scope" value="Bacteria"/>
</dbReference>
<gene>
    <name evidence="1" type="ORF">SAMN05444350_12579</name>
</gene>
<name>A0A1M6IXK1_9BACE</name>
<organism evidence="1 2">
    <name type="scientific">Bacteroides stercorirosoris</name>
    <dbReference type="NCBI Taxonomy" id="871324"/>
    <lineage>
        <taxon>Bacteria</taxon>
        <taxon>Pseudomonadati</taxon>
        <taxon>Bacteroidota</taxon>
        <taxon>Bacteroidia</taxon>
        <taxon>Bacteroidales</taxon>
        <taxon>Bacteroidaceae</taxon>
        <taxon>Bacteroides</taxon>
    </lineage>
</organism>
<evidence type="ECO:0000313" key="2">
    <source>
        <dbReference type="Proteomes" id="UP000184192"/>
    </source>
</evidence>
<proteinExistence type="predicted"/>
<evidence type="ECO:0000313" key="1">
    <source>
        <dbReference type="EMBL" id="SHJ39146.1"/>
    </source>
</evidence>
<dbReference type="AlphaFoldDB" id="A0A1M6IXK1"/>
<dbReference type="PROSITE" id="PS51257">
    <property type="entry name" value="PROKAR_LIPOPROTEIN"/>
    <property type="match status" value="1"/>
</dbReference>
<sequence>MKKVINKLIFIFLLLPLLTGCEKDKEIVVVEPVENYTQLYGLGTIFSWDSNAPTELKLTEPNTFTIDKVIKYSEENKQFKFILEKGDWDKVRYLVPTSTDDGTAVKVITPGEYDMLICSEMTGDLRDHFWGIPEGSDGTYRITVNVKKLKLTLEKISDETEEPEPEIKTIYGLGSAFGWDSGSATGLVPDPLYANVYKAEVNLVYSEENKQFKFILEKGDWDKVNYLVPESVDYNGNVKIVTPGEYPMFKCSEMEGNLRDHFWGIPEGADGKYILTVNTETMILKVEKVVKTIYGLGTAFGWDSGNPTGLIPSPDEEDIYTAEVDLNYSDENKQFKFCLEKGDWDKVNYLVPESVDYNENVKIVTPGEYPMFKCSEMEGNLRDHFWGIPEGSDGKYKLTVNTKTLKLKVEKIN</sequence>
<dbReference type="GeneID" id="92715164"/>
<keyword evidence="2" id="KW-1185">Reference proteome</keyword>
<protein>
    <recommendedName>
        <fullName evidence="3">SusF/SusE family outer membrane protein</fullName>
    </recommendedName>
</protein>
<reference evidence="2" key="1">
    <citation type="submission" date="2016-11" db="EMBL/GenBank/DDBJ databases">
        <authorList>
            <person name="Varghese N."/>
            <person name="Submissions S."/>
        </authorList>
    </citation>
    <scope>NUCLEOTIDE SEQUENCE [LARGE SCALE GENOMIC DNA]</scope>
    <source>
        <strain evidence="2">DSM 26884</strain>
    </source>
</reference>
<accession>A0A1M6IXK1</accession>